<proteinExistence type="predicted"/>
<feature type="non-terminal residue" evidence="1">
    <location>
        <position position="142"/>
    </location>
</feature>
<keyword evidence="2" id="KW-1185">Reference proteome</keyword>
<evidence type="ECO:0008006" key="3">
    <source>
        <dbReference type="Google" id="ProtNLM"/>
    </source>
</evidence>
<name>A0AAV1YYX2_9ARAC</name>
<reference evidence="1 2" key="1">
    <citation type="submission" date="2024-04" db="EMBL/GenBank/DDBJ databases">
        <authorList>
            <person name="Rising A."/>
            <person name="Reimegard J."/>
            <person name="Sonavane S."/>
            <person name="Akerstrom W."/>
            <person name="Nylinder S."/>
            <person name="Hedman E."/>
            <person name="Kallberg Y."/>
        </authorList>
    </citation>
    <scope>NUCLEOTIDE SEQUENCE [LARGE SCALE GENOMIC DNA]</scope>
</reference>
<organism evidence="1 2">
    <name type="scientific">Larinioides sclopetarius</name>
    <dbReference type="NCBI Taxonomy" id="280406"/>
    <lineage>
        <taxon>Eukaryota</taxon>
        <taxon>Metazoa</taxon>
        <taxon>Ecdysozoa</taxon>
        <taxon>Arthropoda</taxon>
        <taxon>Chelicerata</taxon>
        <taxon>Arachnida</taxon>
        <taxon>Araneae</taxon>
        <taxon>Araneomorphae</taxon>
        <taxon>Entelegynae</taxon>
        <taxon>Araneoidea</taxon>
        <taxon>Araneidae</taxon>
        <taxon>Larinioides</taxon>
    </lineage>
</organism>
<dbReference type="EMBL" id="CAXIEN010000011">
    <property type="protein sequence ID" value="CAL1264012.1"/>
    <property type="molecule type" value="Genomic_DNA"/>
</dbReference>
<sequence length="142" mass="16580">MTMISFIILLQKLHRLAYKMIIPFQETEQPGPSNANCVNEISGEKKTPVSRWKTKRKRKNPCTAMAIAEERKIAAEQLKLKSDAEMELKREEHGLLMTQRREEHVLHMQTKQEEHDLKMAIMHEKLKILKENAIKGSYKGNE</sequence>
<gene>
    <name evidence="1" type="ORF">LARSCL_LOCUS1802</name>
</gene>
<dbReference type="AlphaFoldDB" id="A0AAV1YYX2"/>
<evidence type="ECO:0000313" key="2">
    <source>
        <dbReference type="Proteomes" id="UP001497382"/>
    </source>
</evidence>
<evidence type="ECO:0000313" key="1">
    <source>
        <dbReference type="EMBL" id="CAL1264012.1"/>
    </source>
</evidence>
<accession>A0AAV1YYX2</accession>
<protein>
    <recommendedName>
        <fullName evidence="3">No apical meristem-associated C-terminal domain-containing protein</fullName>
    </recommendedName>
</protein>
<comment type="caution">
    <text evidence="1">The sequence shown here is derived from an EMBL/GenBank/DDBJ whole genome shotgun (WGS) entry which is preliminary data.</text>
</comment>
<dbReference type="Proteomes" id="UP001497382">
    <property type="component" value="Unassembled WGS sequence"/>
</dbReference>